<protein>
    <recommendedName>
        <fullName evidence="2">NAC-A/B domain-containing protein</fullName>
    </recommendedName>
</protein>
<accession>A0ABQ6MI56</accession>
<reference evidence="3 4" key="1">
    <citation type="journal article" date="2023" name="Commun. Biol.">
        <title>Genome analysis of Parmales, the sister group of diatoms, reveals the evolutionary specialization of diatoms from phago-mixotrophs to photoautotrophs.</title>
        <authorList>
            <person name="Ban H."/>
            <person name="Sato S."/>
            <person name="Yoshikawa S."/>
            <person name="Yamada K."/>
            <person name="Nakamura Y."/>
            <person name="Ichinomiya M."/>
            <person name="Sato N."/>
            <person name="Blanc-Mathieu R."/>
            <person name="Endo H."/>
            <person name="Kuwata A."/>
            <person name="Ogata H."/>
        </authorList>
    </citation>
    <scope>NUCLEOTIDE SEQUENCE [LARGE SCALE GENOMIC DNA]</scope>
</reference>
<dbReference type="InterPro" id="IPR044034">
    <property type="entry name" value="NAC-like_UBA"/>
</dbReference>
<dbReference type="Pfam" id="PF19026">
    <property type="entry name" value="UBA_HYPK"/>
    <property type="match status" value="1"/>
</dbReference>
<dbReference type="Gene3D" id="2.20.70.30">
    <property type="entry name" value="Nascent polypeptide-associated complex domain"/>
    <property type="match status" value="1"/>
</dbReference>
<dbReference type="SMART" id="SM01407">
    <property type="entry name" value="NAC"/>
    <property type="match status" value="1"/>
</dbReference>
<feature type="domain" description="NAC-A/B" evidence="2">
    <location>
        <begin position="41"/>
        <end position="106"/>
    </location>
</feature>
<dbReference type="PROSITE" id="PS51151">
    <property type="entry name" value="NAC_AB"/>
    <property type="match status" value="1"/>
</dbReference>
<sequence length="185" mass="19656">MPEIEQLSDGSDDEGPPELVDSGAPEEEEEAAAGEGDKSQNRAEKKSRKAVAKLGLRPVAGINRVAIKKNKNVLFVISRPDVFKSPTSDTYVIFGEAKIEDLAGQQQAMAAQQFKQQQGAAASMPAMPQGAPAEVEDEGEVDETGVEAKDIELVMSQAGTTRAKAVKALKENEGDIVNSIMALTM</sequence>
<dbReference type="CDD" id="cd22054">
    <property type="entry name" value="NAC_NACA"/>
    <property type="match status" value="1"/>
</dbReference>
<dbReference type="Pfam" id="PF01849">
    <property type="entry name" value="NAC"/>
    <property type="match status" value="1"/>
</dbReference>
<dbReference type="EMBL" id="BRYB01005580">
    <property type="protein sequence ID" value="GMI26268.1"/>
    <property type="molecule type" value="Genomic_DNA"/>
</dbReference>
<proteinExistence type="predicted"/>
<keyword evidence="4" id="KW-1185">Reference proteome</keyword>
<organism evidence="3 4">
    <name type="scientific">Tetraparma gracilis</name>
    <dbReference type="NCBI Taxonomy" id="2962635"/>
    <lineage>
        <taxon>Eukaryota</taxon>
        <taxon>Sar</taxon>
        <taxon>Stramenopiles</taxon>
        <taxon>Ochrophyta</taxon>
        <taxon>Bolidophyceae</taxon>
        <taxon>Parmales</taxon>
        <taxon>Triparmaceae</taxon>
        <taxon>Tetraparma</taxon>
    </lineage>
</organism>
<dbReference type="Gene3D" id="1.10.8.10">
    <property type="entry name" value="DNA helicase RuvA subunit, C-terminal domain"/>
    <property type="match status" value="1"/>
</dbReference>
<dbReference type="PANTHER" id="PTHR21713">
    <property type="entry name" value="NASCENT POLYPEPTIDE ASSOCIATED COMPLEX ALPHA SUBUNIT-RELATED"/>
    <property type="match status" value="1"/>
</dbReference>
<name>A0ABQ6MI56_9STRA</name>
<feature type="compositionally biased region" description="Basic and acidic residues" evidence="1">
    <location>
        <begin position="35"/>
        <end position="44"/>
    </location>
</feature>
<dbReference type="CDD" id="cd14358">
    <property type="entry name" value="UBA_NAC_euk"/>
    <property type="match status" value="1"/>
</dbReference>
<gene>
    <name evidence="3" type="ORF">TeGR_g1392</name>
</gene>
<evidence type="ECO:0000313" key="3">
    <source>
        <dbReference type="EMBL" id="GMI26268.1"/>
    </source>
</evidence>
<dbReference type="InterPro" id="IPR016641">
    <property type="entry name" value="EGD2/NACA0like"/>
</dbReference>
<dbReference type="PIRSF" id="PIRSF015901">
    <property type="entry name" value="NAC_alpha"/>
    <property type="match status" value="1"/>
</dbReference>
<evidence type="ECO:0000313" key="4">
    <source>
        <dbReference type="Proteomes" id="UP001165060"/>
    </source>
</evidence>
<dbReference type="Proteomes" id="UP001165060">
    <property type="component" value="Unassembled WGS sequence"/>
</dbReference>
<dbReference type="InterPro" id="IPR038187">
    <property type="entry name" value="NAC_A/B_dom_sf"/>
</dbReference>
<evidence type="ECO:0000256" key="1">
    <source>
        <dbReference type="SAM" id="MobiDB-lite"/>
    </source>
</evidence>
<comment type="caution">
    <text evidence="3">The sequence shown here is derived from an EMBL/GenBank/DDBJ whole genome shotgun (WGS) entry which is preliminary data.</text>
</comment>
<feature type="region of interest" description="Disordered" evidence="1">
    <location>
        <begin position="1"/>
        <end position="50"/>
    </location>
</feature>
<dbReference type="InterPro" id="IPR002715">
    <property type="entry name" value="Nas_poly-pep-assoc_cplx_dom"/>
</dbReference>
<evidence type="ECO:0000259" key="2">
    <source>
        <dbReference type="PROSITE" id="PS51151"/>
    </source>
</evidence>